<accession>A0A1Z4GR72</accession>
<dbReference type="InterPro" id="IPR002586">
    <property type="entry name" value="CobQ/CobB/MinD/ParA_Nub-bd_dom"/>
</dbReference>
<geneLocation type="plasmid" evidence="3">
    <name>Plasmid2 dna</name>
</geneLocation>
<dbReference type="SUPFAM" id="SSF52540">
    <property type="entry name" value="P-loop containing nucleoside triphosphate hydrolases"/>
    <property type="match status" value="1"/>
</dbReference>
<keyword evidence="3" id="KW-1185">Reference proteome</keyword>
<reference evidence="2 3" key="1">
    <citation type="submission" date="2017-06" db="EMBL/GenBank/DDBJ databases">
        <title>Genome sequencing of cyanobaciteial culture collection at National Institute for Environmental Studies (NIES).</title>
        <authorList>
            <person name="Hirose Y."/>
            <person name="Shimura Y."/>
            <person name="Fujisawa T."/>
            <person name="Nakamura Y."/>
            <person name="Kawachi M."/>
        </authorList>
    </citation>
    <scope>NUCLEOTIDE SEQUENCE [LARGE SCALE GENOMIC DNA]</scope>
    <source>
        <strain evidence="2 3">NIES-21</strain>
        <plasmid evidence="3">Plasmid2 dna</plasmid>
    </source>
</reference>
<evidence type="ECO:0000313" key="3">
    <source>
        <dbReference type="Proteomes" id="UP000218287"/>
    </source>
</evidence>
<dbReference type="AlphaFoldDB" id="A0A1Z4GR72"/>
<dbReference type="Pfam" id="PF01656">
    <property type="entry name" value="CbiA"/>
    <property type="match status" value="1"/>
</dbReference>
<dbReference type="Proteomes" id="UP000218287">
    <property type="component" value="Plasmid Plasmid2 dna"/>
</dbReference>
<dbReference type="EMBL" id="AP018176">
    <property type="protein sequence ID" value="BAY20004.1"/>
    <property type="molecule type" value="Genomic_DNA"/>
</dbReference>
<organism evidence="2 3">
    <name type="scientific">Anabaenopsis circularis NIES-21</name>
    <dbReference type="NCBI Taxonomy" id="1085406"/>
    <lineage>
        <taxon>Bacteria</taxon>
        <taxon>Bacillati</taxon>
        <taxon>Cyanobacteriota</taxon>
        <taxon>Cyanophyceae</taxon>
        <taxon>Nostocales</taxon>
        <taxon>Nodulariaceae</taxon>
        <taxon>Anabaenopsis</taxon>
    </lineage>
</organism>
<feature type="domain" description="CobQ/CobB/MinD/ParA nucleotide binding" evidence="1">
    <location>
        <begin position="4"/>
        <end position="36"/>
    </location>
</feature>
<dbReference type="Gene3D" id="3.40.50.300">
    <property type="entry name" value="P-loop containing nucleotide triphosphate hydrolases"/>
    <property type="match status" value="1"/>
</dbReference>
<dbReference type="OrthoDB" id="9804460at2"/>
<protein>
    <recommendedName>
        <fullName evidence="1">CobQ/CobB/MinD/ParA nucleotide binding domain-containing protein</fullName>
    </recommendedName>
</protein>
<gene>
    <name evidence="2" type="ORF">NIES21_58740</name>
</gene>
<proteinExistence type="predicted"/>
<name>A0A1Z4GR72_9CYAN</name>
<keyword evidence="2" id="KW-0614">Plasmid</keyword>
<evidence type="ECO:0000259" key="1">
    <source>
        <dbReference type="Pfam" id="PF01656"/>
    </source>
</evidence>
<evidence type="ECO:0000313" key="2">
    <source>
        <dbReference type="EMBL" id="BAY20004.1"/>
    </source>
</evidence>
<dbReference type="InterPro" id="IPR027417">
    <property type="entry name" value="P-loop_NTPase"/>
</dbReference>
<sequence>MILVIGGIKGGAGKSTVAANLAVRRVADGGEVLLVDGEGATRFSEL</sequence>